<keyword evidence="2" id="KW-1185">Reference proteome</keyword>
<feature type="region of interest" description="Disordered" evidence="1">
    <location>
        <begin position="1"/>
        <end position="47"/>
    </location>
</feature>
<sequence>LHRYEHPAQHHGYILNKTGPTSRVSELKPSPSQQQSQASDIDAADGRGIRAHPRDRLSRRQQQQISASVLRLCCRHRHTHRRRPPSSGRRCCLRLRRCRTSGREGRTADADCVAAARRRRPQSSVTSVPASDEWRRCGAVKCSTGSVVRRPMAKRKHPGRPSAGSRSSPGENF</sequence>
<feature type="compositionally biased region" description="Low complexity" evidence="1">
    <location>
        <begin position="160"/>
        <end position="173"/>
    </location>
</feature>
<dbReference type="WBParaSite" id="maker-unitig_26143-snap-gene-0.1-mRNA-1">
    <property type="protein sequence ID" value="maker-unitig_26143-snap-gene-0.1-mRNA-1"/>
    <property type="gene ID" value="maker-unitig_26143-snap-gene-0.1"/>
</dbReference>
<feature type="compositionally biased region" description="Low complexity" evidence="1">
    <location>
        <begin position="32"/>
        <end position="41"/>
    </location>
</feature>
<reference evidence="3" key="1">
    <citation type="submission" date="2016-11" db="UniProtKB">
        <authorList>
            <consortium name="WormBaseParasite"/>
        </authorList>
    </citation>
    <scope>IDENTIFICATION</scope>
</reference>
<evidence type="ECO:0000256" key="1">
    <source>
        <dbReference type="SAM" id="MobiDB-lite"/>
    </source>
</evidence>
<evidence type="ECO:0000313" key="3">
    <source>
        <dbReference type="WBParaSite" id="maker-unitig_26143-snap-gene-0.1-mRNA-1"/>
    </source>
</evidence>
<dbReference type="AlphaFoldDB" id="A0A1I8F9S6"/>
<name>A0A1I8F9S6_9PLAT</name>
<feature type="region of interest" description="Disordered" evidence="1">
    <location>
        <begin position="145"/>
        <end position="173"/>
    </location>
</feature>
<protein>
    <submittedName>
        <fullName evidence="3">GCM domain-containing protein</fullName>
    </submittedName>
</protein>
<accession>A0A1I8F9S6</accession>
<dbReference type="Proteomes" id="UP000095280">
    <property type="component" value="Unplaced"/>
</dbReference>
<organism evidence="2 3">
    <name type="scientific">Macrostomum lignano</name>
    <dbReference type="NCBI Taxonomy" id="282301"/>
    <lineage>
        <taxon>Eukaryota</taxon>
        <taxon>Metazoa</taxon>
        <taxon>Spiralia</taxon>
        <taxon>Lophotrochozoa</taxon>
        <taxon>Platyhelminthes</taxon>
        <taxon>Rhabditophora</taxon>
        <taxon>Macrostomorpha</taxon>
        <taxon>Macrostomida</taxon>
        <taxon>Macrostomidae</taxon>
        <taxon>Macrostomum</taxon>
    </lineage>
</organism>
<proteinExistence type="predicted"/>
<evidence type="ECO:0000313" key="2">
    <source>
        <dbReference type="Proteomes" id="UP000095280"/>
    </source>
</evidence>